<reference evidence="2 3" key="1">
    <citation type="submission" date="2020-04" db="EMBL/GenBank/DDBJ databases">
        <authorList>
            <person name="Laetsch R D."/>
            <person name="Stevens L."/>
            <person name="Kumar S."/>
            <person name="Blaxter L. M."/>
        </authorList>
    </citation>
    <scope>NUCLEOTIDE SEQUENCE [LARGE SCALE GENOMIC DNA]</scope>
</reference>
<accession>A0A8S1F810</accession>
<evidence type="ECO:0000313" key="2">
    <source>
        <dbReference type="EMBL" id="CAB3410018.1"/>
    </source>
</evidence>
<dbReference type="Proteomes" id="UP000494206">
    <property type="component" value="Unassembled WGS sequence"/>
</dbReference>
<dbReference type="OrthoDB" id="5816200at2759"/>
<name>A0A8S1F810_9PELO</name>
<protein>
    <recommendedName>
        <fullName evidence="4">BHLH domain-containing protein</fullName>
    </recommendedName>
</protein>
<feature type="region of interest" description="Disordered" evidence="1">
    <location>
        <begin position="1"/>
        <end position="29"/>
    </location>
</feature>
<evidence type="ECO:0000256" key="1">
    <source>
        <dbReference type="SAM" id="MobiDB-lite"/>
    </source>
</evidence>
<comment type="caution">
    <text evidence="2">The sequence shown here is derived from an EMBL/GenBank/DDBJ whole genome shotgun (WGS) entry which is preliminary data.</text>
</comment>
<evidence type="ECO:0000313" key="3">
    <source>
        <dbReference type="Proteomes" id="UP000494206"/>
    </source>
</evidence>
<sequence>MSSIPKIVNAPKKIGGAGPSKRRSPSTSLSLNAAERAELKKLTALLPSGPRSGDASKVVMQAATYIQQLAATVQARVKNGTLPAEMLQSLPPAFHSVRSTRIQKKRKSIEKKR</sequence>
<keyword evidence="3" id="KW-1185">Reference proteome</keyword>
<dbReference type="EMBL" id="CADEPM010000009">
    <property type="protein sequence ID" value="CAB3410018.1"/>
    <property type="molecule type" value="Genomic_DNA"/>
</dbReference>
<dbReference type="AlphaFoldDB" id="A0A8S1F810"/>
<evidence type="ECO:0008006" key="4">
    <source>
        <dbReference type="Google" id="ProtNLM"/>
    </source>
</evidence>
<gene>
    <name evidence="2" type="ORF">CBOVIS_LOCUS11591</name>
</gene>
<proteinExistence type="predicted"/>
<organism evidence="2 3">
    <name type="scientific">Caenorhabditis bovis</name>
    <dbReference type="NCBI Taxonomy" id="2654633"/>
    <lineage>
        <taxon>Eukaryota</taxon>
        <taxon>Metazoa</taxon>
        <taxon>Ecdysozoa</taxon>
        <taxon>Nematoda</taxon>
        <taxon>Chromadorea</taxon>
        <taxon>Rhabditida</taxon>
        <taxon>Rhabditina</taxon>
        <taxon>Rhabditomorpha</taxon>
        <taxon>Rhabditoidea</taxon>
        <taxon>Rhabditidae</taxon>
        <taxon>Peloderinae</taxon>
        <taxon>Caenorhabditis</taxon>
    </lineage>
</organism>